<sequence>MSQGRRWCMATDVTLPSLQSSSNRIVFRWFLGRPQHTIELRTIHVLHEQRSSPGWTPSPTTPINSYPSSLASLSPSLGPYASGILPESHFESDIQMMGVSMDTDSMRSEPMGWDEVKDSPWDMKLFLDLDVVC</sequence>
<dbReference type="AlphaFoldDB" id="A0AAD4GD09"/>
<comment type="caution">
    <text evidence="1">The sequence shown here is derived from an EMBL/GenBank/DDBJ whole genome shotgun (WGS) entry which is preliminary data.</text>
</comment>
<dbReference type="EMBL" id="WHUW01000022">
    <property type="protein sequence ID" value="KAF8436198.1"/>
    <property type="molecule type" value="Genomic_DNA"/>
</dbReference>
<reference evidence="1" key="2">
    <citation type="journal article" date="2020" name="Nat. Commun.">
        <title>Large-scale genome sequencing of mycorrhizal fungi provides insights into the early evolution of symbiotic traits.</title>
        <authorList>
            <person name="Miyauchi S."/>
            <person name="Kiss E."/>
            <person name="Kuo A."/>
            <person name="Drula E."/>
            <person name="Kohler A."/>
            <person name="Sanchez-Garcia M."/>
            <person name="Morin E."/>
            <person name="Andreopoulos B."/>
            <person name="Barry K.W."/>
            <person name="Bonito G."/>
            <person name="Buee M."/>
            <person name="Carver A."/>
            <person name="Chen C."/>
            <person name="Cichocki N."/>
            <person name="Clum A."/>
            <person name="Culley D."/>
            <person name="Crous P.W."/>
            <person name="Fauchery L."/>
            <person name="Girlanda M."/>
            <person name="Hayes R.D."/>
            <person name="Keri Z."/>
            <person name="LaButti K."/>
            <person name="Lipzen A."/>
            <person name="Lombard V."/>
            <person name="Magnuson J."/>
            <person name="Maillard F."/>
            <person name="Murat C."/>
            <person name="Nolan M."/>
            <person name="Ohm R.A."/>
            <person name="Pangilinan J."/>
            <person name="Pereira M.F."/>
            <person name="Perotto S."/>
            <person name="Peter M."/>
            <person name="Pfister S."/>
            <person name="Riley R."/>
            <person name="Sitrit Y."/>
            <person name="Stielow J.B."/>
            <person name="Szollosi G."/>
            <person name="Zifcakova L."/>
            <person name="Stursova M."/>
            <person name="Spatafora J.W."/>
            <person name="Tedersoo L."/>
            <person name="Vaario L.M."/>
            <person name="Yamada A."/>
            <person name="Yan M."/>
            <person name="Wang P."/>
            <person name="Xu J."/>
            <person name="Bruns T."/>
            <person name="Baldrian P."/>
            <person name="Vilgalys R."/>
            <person name="Dunand C."/>
            <person name="Henrissat B."/>
            <person name="Grigoriev I.V."/>
            <person name="Hibbett D."/>
            <person name="Nagy L.G."/>
            <person name="Martin F.M."/>
        </authorList>
    </citation>
    <scope>NUCLEOTIDE SEQUENCE</scope>
    <source>
        <strain evidence="1">BED1</strain>
    </source>
</reference>
<accession>A0AAD4GD09</accession>
<dbReference type="Proteomes" id="UP001194468">
    <property type="component" value="Unassembled WGS sequence"/>
</dbReference>
<keyword evidence="2" id="KW-1185">Reference proteome</keyword>
<organism evidence="1 2">
    <name type="scientific">Boletus edulis BED1</name>
    <dbReference type="NCBI Taxonomy" id="1328754"/>
    <lineage>
        <taxon>Eukaryota</taxon>
        <taxon>Fungi</taxon>
        <taxon>Dikarya</taxon>
        <taxon>Basidiomycota</taxon>
        <taxon>Agaricomycotina</taxon>
        <taxon>Agaricomycetes</taxon>
        <taxon>Agaricomycetidae</taxon>
        <taxon>Boletales</taxon>
        <taxon>Boletineae</taxon>
        <taxon>Boletaceae</taxon>
        <taxon>Boletoideae</taxon>
        <taxon>Boletus</taxon>
    </lineage>
</organism>
<evidence type="ECO:0000313" key="1">
    <source>
        <dbReference type="EMBL" id="KAF8436198.1"/>
    </source>
</evidence>
<evidence type="ECO:0000313" key="2">
    <source>
        <dbReference type="Proteomes" id="UP001194468"/>
    </source>
</evidence>
<name>A0AAD4GD09_BOLED</name>
<protein>
    <submittedName>
        <fullName evidence="1">Uncharacterized protein</fullName>
    </submittedName>
</protein>
<gene>
    <name evidence="1" type="ORF">L210DRAFT_3647977</name>
</gene>
<reference evidence="1" key="1">
    <citation type="submission" date="2019-10" db="EMBL/GenBank/DDBJ databases">
        <authorList>
            <consortium name="DOE Joint Genome Institute"/>
            <person name="Kuo A."/>
            <person name="Miyauchi S."/>
            <person name="Kiss E."/>
            <person name="Drula E."/>
            <person name="Kohler A."/>
            <person name="Sanchez-Garcia M."/>
            <person name="Andreopoulos B."/>
            <person name="Barry K.W."/>
            <person name="Bonito G."/>
            <person name="Buee M."/>
            <person name="Carver A."/>
            <person name="Chen C."/>
            <person name="Cichocki N."/>
            <person name="Clum A."/>
            <person name="Culley D."/>
            <person name="Crous P.W."/>
            <person name="Fauchery L."/>
            <person name="Girlanda M."/>
            <person name="Hayes R."/>
            <person name="Keri Z."/>
            <person name="LaButti K."/>
            <person name="Lipzen A."/>
            <person name="Lombard V."/>
            <person name="Magnuson J."/>
            <person name="Maillard F."/>
            <person name="Morin E."/>
            <person name="Murat C."/>
            <person name="Nolan M."/>
            <person name="Ohm R."/>
            <person name="Pangilinan J."/>
            <person name="Pereira M."/>
            <person name="Perotto S."/>
            <person name="Peter M."/>
            <person name="Riley R."/>
            <person name="Sitrit Y."/>
            <person name="Stielow B."/>
            <person name="Szollosi G."/>
            <person name="Zifcakova L."/>
            <person name="Stursova M."/>
            <person name="Spatafora J.W."/>
            <person name="Tedersoo L."/>
            <person name="Vaario L.-M."/>
            <person name="Yamada A."/>
            <person name="Yan M."/>
            <person name="Wang P."/>
            <person name="Xu J."/>
            <person name="Bruns T."/>
            <person name="Baldrian P."/>
            <person name="Vilgalys R."/>
            <person name="Henrissat B."/>
            <person name="Grigoriev I.V."/>
            <person name="Hibbett D."/>
            <person name="Nagy L.G."/>
            <person name="Martin F.M."/>
        </authorList>
    </citation>
    <scope>NUCLEOTIDE SEQUENCE</scope>
    <source>
        <strain evidence="1">BED1</strain>
    </source>
</reference>
<proteinExistence type="predicted"/>